<protein>
    <submittedName>
        <fullName evidence="1">Uncharacterized protein</fullName>
    </submittedName>
</protein>
<organism evidence="1 2">
    <name type="scientific">Dendrothele bispora (strain CBS 962.96)</name>
    <dbReference type="NCBI Taxonomy" id="1314807"/>
    <lineage>
        <taxon>Eukaryota</taxon>
        <taxon>Fungi</taxon>
        <taxon>Dikarya</taxon>
        <taxon>Basidiomycota</taxon>
        <taxon>Agaricomycotina</taxon>
        <taxon>Agaricomycetes</taxon>
        <taxon>Agaricomycetidae</taxon>
        <taxon>Agaricales</taxon>
        <taxon>Agaricales incertae sedis</taxon>
        <taxon>Dendrothele</taxon>
    </lineage>
</organism>
<evidence type="ECO:0000313" key="2">
    <source>
        <dbReference type="Proteomes" id="UP000297245"/>
    </source>
</evidence>
<dbReference type="EMBL" id="ML179064">
    <property type="protein sequence ID" value="THV03718.1"/>
    <property type="molecule type" value="Genomic_DNA"/>
</dbReference>
<dbReference type="Proteomes" id="UP000297245">
    <property type="component" value="Unassembled WGS sequence"/>
</dbReference>
<accession>A0A4S8MLH8</accession>
<sequence length="146" mass="15692">MNYGVRNPAVSYAFHTGPNEPSVTRVGPCMGKGIKGKNEDRQRQVRRRLDRCCGIPKEIMLAYGHSCVVKKQDAMVNSTGSRSSSSVLSLSLSLSFIIIDNANVSLFLRMLLLGTDIQAGILAARACTASDVDHSVVGKSSAQYAT</sequence>
<evidence type="ECO:0000313" key="1">
    <source>
        <dbReference type="EMBL" id="THV03718.1"/>
    </source>
</evidence>
<gene>
    <name evidence="1" type="ORF">K435DRAFT_962312</name>
</gene>
<dbReference type="AlphaFoldDB" id="A0A4S8MLH8"/>
<name>A0A4S8MLH8_DENBC</name>
<proteinExistence type="predicted"/>
<dbReference type="OrthoDB" id="73875at2759"/>
<reference evidence="1 2" key="1">
    <citation type="journal article" date="2019" name="Nat. Ecol. Evol.">
        <title>Megaphylogeny resolves global patterns of mushroom evolution.</title>
        <authorList>
            <person name="Varga T."/>
            <person name="Krizsan K."/>
            <person name="Foldi C."/>
            <person name="Dima B."/>
            <person name="Sanchez-Garcia M."/>
            <person name="Sanchez-Ramirez S."/>
            <person name="Szollosi G.J."/>
            <person name="Szarkandi J.G."/>
            <person name="Papp V."/>
            <person name="Albert L."/>
            <person name="Andreopoulos W."/>
            <person name="Angelini C."/>
            <person name="Antonin V."/>
            <person name="Barry K.W."/>
            <person name="Bougher N.L."/>
            <person name="Buchanan P."/>
            <person name="Buyck B."/>
            <person name="Bense V."/>
            <person name="Catcheside P."/>
            <person name="Chovatia M."/>
            <person name="Cooper J."/>
            <person name="Damon W."/>
            <person name="Desjardin D."/>
            <person name="Finy P."/>
            <person name="Geml J."/>
            <person name="Haridas S."/>
            <person name="Hughes K."/>
            <person name="Justo A."/>
            <person name="Karasinski D."/>
            <person name="Kautmanova I."/>
            <person name="Kiss B."/>
            <person name="Kocsube S."/>
            <person name="Kotiranta H."/>
            <person name="LaButti K.M."/>
            <person name="Lechner B.E."/>
            <person name="Liimatainen K."/>
            <person name="Lipzen A."/>
            <person name="Lukacs Z."/>
            <person name="Mihaltcheva S."/>
            <person name="Morgado L.N."/>
            <person name="Niskanen T."/>
            <person name="Noordeloos M.E."/>
            <person name="Ohm R.A."/>
            <person name="Ortiz-Santana B."/>
            <person name="Ovrebo C."/>
            <person name="Racz N."/>
            <person name="Riley R."/>
            <person name="Savchenko A."/>
            <person name="Shiryaev A."/>
            <person name="Soop K."/>
            <person name="Spirin V."/>
            <person name="Szebenyi C."/>
            <person name="Tomsovsky M."/>
            <person name="Tulloss R.E."/>
            <person name="Uehling J."/>
            <person name="Grigoriev I.V."/>
            <person name="Vagvolgyi C."/>
            <person name="Papp T."/>
            <person name="Martin F.M."/>
            <person name="Miettinen O."/>
            <person name="Hibbett D.S."/>
            <person name="Nagy L.G."/>
        </authorList>
    </citation>
    <scope>NUCLEOTIDE SEQUENCE [LARGE SCALE GENOMIC DNA]</scope>
    <source>
        <strain evidence="1 2">CBS 962.96</strain>
    </source>
</reference>
<feature type="non-terminal residue" evidence="1">
    <location>
        <position position="146"/>
    </location>
</feature>
<keyword evidence="2" id="KW-1185">Reference proteome</keyword>